<feature type="transmembrane region" description="Helical" evidence="1">
    <location>
        <begin position="21"/>
        <end position="39"/>
    </location>
</feature>
<accession>A0AAQ3KER9</accession>
<organism evidence="2 3">
    <name type="scientific">Canna indica</name>
    <name type="common">Indian-shot</name>
    <dbReference type="NCBI Taxonomy" id="4628"/>
    <lineage>
        <taxon>Eukaryota</taxon>
        <taxon>Viridiplantae</taxon>
        <taxon>Streptophyta</taxon>
        <taxon>Embryophyta</taxon>
        <taxon>Tracheophyta</taxon>
        <taxon>Spermatophyta</taxon>
        <taxon>Magnoliopsida</taxon>
        <taxon>Liliopsida</taxon>
        <taxon>Zingiberales</taxon>
        <taxon>Cannaceae</taxon>
        <taxon>Canna</taxon>
    </lineage>
</organism>
<name>A0AAQ3KER9_9LILI</name>
<reference evidence="2 3" key="1">
    <citation type="submission" date="2023-10" db="EMBL/GenBank/DDBJ databases">
        <title>Chromosome-scale genome assembly provides insights into flower coloration mechanisms of Canna indica.</title>
        <authorList>
            <person name="Li C."/>
        </authorList>
    </citation>
    <scope>NUCLEOTIDE SEQUENCE [LARGE SCALE GENOMIC DNA]</scope>
    <source>
        <tissue evidence="2">Flower</tissue>
    </source>
</reference>
<keyword evidence="1" id="KW-0472">Membrane</keyword>
<dbReference type="Proteomes" id="UP001327560">
    <property type="component" value="Chromosome 5"/>
</dbReference>
<evidence type="ECO:0000256" key="1">
    <source>
        <dbReference type="SAM" id="Phobius"/>
    </source>
</evidence>
<dbReference type="PANTHER" id="PTHR34565">
    <property type="entry name" value="TRANSMEMBRANE PROTEIN"/>
    <property type="match status" value="1"/>
</dbReference>
<evidence type="ECO:0000313" key="3">
    <source>
        <dbReference type="Proteomes" id="UP001327560"/>
    </source>
</evidence>
<keyword evidence="1" id="KW-0812">Transmembrane</keyword>
<dbReference type="PANTHER" id="PTHR34565:SF1">
    <property type="entry name" value="TRANSMEMBRANE PROTEIN"/>
    <property type="match status" value="1"/>
</dbReference>
<dbReference type="InterPro" id="IPR052867">
    <property type="entry name" value="ATP_Synthase_Subunit_6"/>
</dbReference>
<dbReference type="AlphaFoldDB" id="A0AAQ3KER9"/>
<keyword evidence="1" id="KW-1133">Transmembrane helix</keyword>
<proteinExistence type="predicted"/>
<keyword evidence="3" id="KW-1185">Reference proteome</keyword>
<gene>
    <name evidence="2" type="ORF">Cni_G15654</name>
</gene>
<feature type="transmembrane region" description="Helical" evidence="1">
    <location>
        <begin position="51"/>
        <end position="71"/>
    </location>
</feature>
<protein>
    <submittedName>
        <fullName evidence="2">Uncharacterized protein</fullName>
    </submittedName>
</protein>
<evidence type="ECO:0000313" key="2">
    <source>
        <dbReference type="EMBL" id="WOL06919.1"/>
    </source>
</evidence>
<dbReference type="EMBL" id="CP136894">
    <property type="protein sequence ID" value="WOL06919.1"/>
    <property type="molecule type" value="Genomic_DNA"/>
</dbReference>
<sequence length="108" mass="12324">MRKFDPWPVFFKREFNRNWPFLVGFATTGAIIVKFTAGLTGSLHPPDPSSFVFVLSLPLSIYASPLIRLLVFHRQRRTPRTLDSCRSITGSERICWVFGRRVIAGARA</sequence>